<organism evidence="1 2">
    <name type="scientific">Erythranthe guttata</name>
    <name type="common">Yellow monkey flower</name>
    <name type="synonym">Mimulus guttatus</name>
    <dbReference type="NCBI Taxonomy" id="4155"/>
    <lineage>
        <taxon>Eukaryota</taxon>
        <taxon>Viridiplantae</taxon>
        <taxon>Streptophyta</taxon>
        <taxon>Embryophyta</taxon>
        <taxon>Tracheophyta</taxon>
        <taxon>Spermatophyta</taxon>
        <taxon>Magnoliopsida</taxon>
        <taxon>eudicotyledons</taxon>
        <taxon>Gunneridae</taxon>
        <taxon>Pentapetalae</taxon>
        <taxon>asterids</taxon>
        <taxon>lamiids</taxon>
        <taxon>Lamiales</taxon>
        <taxon>Phrymaceae</taxon>
        <taxon>Erythranthe</taxon>
    </lineage>
</organism>
<dbReference type="AlphaFoldDB" id="A0A022RNW3"/>
<evidence type="ECO:0000313" key="2">
    <source>
        <dbReference type="Proteomes" id="UP000030748"/>
    </source>
</evidence>
<dbReference type="GO" id="GO:0003700">
    <property type="term" value="F:DNA-binding transcription factor activity"/>
    <property type="evidence" value="ECO:0007669"/>
    <property type="project" value="InterPro"/>
</dbReference>
<sequence>MSMPVFMVQDYCNSTARLDADTLENATESEFSQQPLGTIHVAEEVPSEDYKPFITENDILKLHHEEKLKGGSPYYDNFDRTYGNFINESMAFHFEDTTEPNFVDHDFDSYISKSGWNLFSFSEDYQLQKALGTDVEDTTYQHTYGTSISNQNEACGTIGDREPSYVTDISCLESVLFPINEIEVEHALEANVSNTISSFDDNSSKSNVTSLSMPLEKLAASSKKHDRSKLSASVGEDEVPWNFLASEFIEECRIEILNYLSQESDEKTIKTAEISNKHENGTSWAVELGSKQQLCPIVVKDLDHPGHMLIEVFIKYRSKKIIVILAN</sequence>
<dbReference type="eggNOG" id="ENOG502QSH7">
    <property type="taxonomic scope" value="Eukaryota"/>
</dbReference>
<dbReference type="PANTHER" id="PTHR46196">
    <property type="entry name" value="TRANSCRIPTION FACTOR BHLH155-LIKE ISOFORM X1-RELATED"/>
    <property type="match status" value="1"/>
</dbReference>
<dbReference type="EMBL" id="KI630319">
    <property type="protein sequence ID" value="EYU41759.1"/>
    <property type="molecule type" value="Genomic_DNA"/>
</dbReference>
<accession>A0A022RNW3</accession>
<gene>
    <name evidence="1" type="ORF">MIMGU_mgv1a009911mg</name>
</gene>
<dbReference type="InterPro" id="IPR043561">
    <property type="entry name" value="LHW-like"/>
</dbReference>
<dbReference type="PANTHER" id="PTHR46196:SF3">
    <property type="entry name" value="TRANSCRIPTION FACTOR LHW-LIKE ISOFORM X1"/>
    <property type="match status" value="1"/>
</dbReference>
<reference evidence="1 2" key="1">
    <citation type="journal article" date="2013" name="Proc. Natl. Acad. Sci. U.S.A.">
        <title>Fine-scale variation in meiotic recombination in Mimulus inferred from population shotgun sequencing.</title>
        <authorList>
            <person name="Hellsten U."/>
            <person name="Wright K.M."/>
            <person name="Jenkins J."/>
            <person name="Shu S."/>
            <person name="Yuan Y."/>
            <person name="Wessler S.R."/>
            <person name="Schmutz J."/>
            <person name="Willis J.H."/>
            <person name="Rokhsar D.S."/>
        </authorList>
    </citation>
    <scope>NUCLEOTIDE SEQUENCE [LARGE SCALE GENOMIC DNA]</scope>
    <source>
        <strain evidence="2">cv. DUN x IM62</strain>
    </source>
</reference>
<name>A0A022RNW3_ERYGU</name>
<keyword evidence="2" id="KW-1185">Reference proteome</keyword>
<protein>
    <submittedName>
        <fullName evidence="1">Uncharacterized protein</fullName>
    </submittedName>
</protein>
<evidence type="ECO:0000313" key="1">
    <source>
        <dbReference type="EMBL" id="EYU41759.1"/>
    </source>
</evidence>
<proteinExistence type="predicted"/>
<dbReference type="Proteomes" id="UP000030748">
    <property type="component" value="Unassembled WGS sequence"/>
</dbReference>